<evidence type="ECO:0000313" key="4">
    <source>
        <dbReference type="Proteomes" id="UP000659496"/>
    </source>
</evidence>
<dbReference type="InterPro" id="IPR021136">
    <property type="entry name" value="Flagellar_hook_control-like_C"/>
</dbReference>
<protein>
    <submittedName>
        <fullName evidence="3">Flagellar hook-length control protein FliK</fullName>
    </submittedName>
</protein>
<feature type="compositionally biased region" description="Polar residues" evidence="1">
    <location>
        <begin position="381"/>
        <end position="396"/>
    </location>
</feature>
<keyword evidence="3" id="KW-0966">Cell projection</keyword>
<dbReference type="EMBL" id="JACSQY010000001">
    <property type="protein sequence ID" value="MBD7907128.1"/>
    <property type="molecule type" value="Genomic_DNA"/>
</dbReference>
<gene>
    <name evidence="3" type="ORF">H9659_02110</name>
</gene>
<reference evidence="3 4" key="1">
    <citation type="submission" date="2020-08" db="EMBL/GenBank/DDBJ databases">
        <title>A Genomic Blueprint of the Chicken Gut Microbiome.</title>
        <authorList>
            <person name="Gilroy R."/>
            <person name="Ravi A."/>
            <person name="Getino M."/>
            <person name="Pursley I."/>
            <person name="Horton D.L."/>
            <person name="Alikhan N.-F."/>
            <person name="Baker D."/>
            <person name="Gharbi K."/>
            <person name="Hall N."/>
            <person name="Watson M."/>
            <person name="Adriaenssens E.M."/>
            <person name="Foster-Nyarko E."/>
            <person name="Jarju S."/>
            <person name="Secka A."/>
            <person name="Antonio M."/>
            <person name="Oren A."/>
            <person name="Chaudhuri R."/>
            <person name="La Ragione R.M."/>
            <person name="Hildebrand F."/>
            <person name="Pallen M.J."/>
        </authorList>
    </citation>
    <scope>NUCLEOTIDE SEQUENCE [LARGE SCALE GENOMIC DNA]</scope>
    <source>
        <strain evidence="3 4">Sa3CUA8</strain>
    </source>
</reference>
<dbReference type="Proteomes" id="UP000659496">
    <property type="component" value="Unassembled WGS sequence"/>
</dbReference>
<comment type="caution">
    <text evidence="3">The sequence shown here is derived from an EMBL/GenBank/DDBJ whole genome shotgun (WGS) entry which is preliminary data.</text>
</comment>
<accession>A0ABR8PG59</accession>
<dbReference type="RefSeq" id="WP_191688265.1">
    <property type="nucleotide sequence ID" value="NZ_JACSQY010000001.1"/>
</dbReference>
<evidence type="ECO:0000259" key="2">
    <source>
        <dbReference type="Pfam" id="PF02120"/>
    </source>
</evidence>
<feature type="domain" description="Flagellar hook-length control protein-like C-terminal" evidence="2">
    <location>
        <begin position="306"/>
        <end position="379"/>
    </location>
</feature>
<proteinExistence type="predicted"/>
<evidence type="ECO:0000256" key="1">
    <source>
        <dbReference type="SAM" id="MobiDB-lite"/>
    </source>
</evidence>
<feature type="region of interest" description="Disordered" evidence="1">
    <location>
        <begin position="241"/>
        <end position="263"/>
    </location>
</feature>
<keyword evidence="4" id="KW-1185">Reference proteome</keyword>
<keyword evidence="3" id="KW-0282">Flagellum</keyword>
<dbReference type="Gene3D" id="3.30.750.140">
    <property type="match status" value="1"/>
</dbReference>
<keyword evidence="3" id="KW-0969">Cilium</keyword>
<organism evidence="3 4">
    <name type="scientific">Sporosarcina gallistercoris</name>
    <dbReference type="NCBI Taxonomy" id="2762245"/>
    <lineage>
        <taxon>Bacteria</taxon>
        <taxon>Bacillati</taxon>
        <taxon>Bacillota</taxon>
        <taxon>Bacilli</taxon>
        <taxon>Bacillales</taxon>
        <taxon>Caryophanaceae</taxon>
        <taxon>Sporosarcina</taxon>
    </lineage>
</organism>
<dbReference type="InterPro" id="IPR038610">
    <property type="entry name" value="FliK-like_C_sf"/>
</dbReference>
<sequence length="424" mass="46229">MNIGSVPIAMTAPAPVAVSGNSVQTTGKFNGKFGSVLAGMTKSVETTKNPGSADQAGALSGTISEILSAPTVEDLAKVLESLTDIPQQDILSGLGKLGEASSIEEWAEVLALDPAELLETISTLLDEAGLTKEELAEVMYSNDLWTLLSVVNEQTPHLLGALGEMLNSEAQATPQRAADVLAFLKMVETVLPKKDLLGWQQTSLTELKGILDSETILKTSDFKSKDSIPSAFMSAIVNVTKSSQEQTPNDGKSEQNPSQLLHNTSVQPIVSRNVFSFETQETRPTSQSEALLAKLQGLFKQTNFGQQGGTNRLLVKLNPEQLGQIRIELIQTNGVMTARILASTALGKEMLDSQLHQLRQSFNQQNIQVDRIDVTQAVQDPSRNDRSQNFNHQQFKGNDDQQETEEHEHDEQQSFQEYLLDVEV</sequence>
<dbReference type="CDD" id="cd17470">
    <property type="entry name" value="T3SS_Flik_C"/>
    <property type="match status" value="1"/>
</dbReference>
<name>A0ABR8PG59_9BACL</name>
<dbReference type="Pfam" id="PF02120">
    <property type="entry name" value="Flg_hook"/>
    <property type="match status" value="1"/>
</dbReference>
<evidence type="ECO:0000313" key="3">
    <source>
        <dbReference type="EMBL" id="MBD7907128.1"/>
    </source>
</evidence>
<feature type="region of interest" description="Disordered" evidence="1">
    <location>
        <begin position="381"/>
        <end position="416"/>
    </location>
</feature>